<evidence type="ECO:0000256" key="3">
    <source>
        <dbReference type="ARBA" id="ARBA00016337"/>
    </source>
</evidence>
<evidence type="ECO:0000256" key="10">
    <source>
        <dbReference type="ARBA" id="ARBA00048540"/>
    </source>
</evidence>
<protein>
    <recommendedName>
        <fullName evidence="3">FAD:protein FMN transferase</fullName>
        <ecNumber evidence="2">2.7.1.180</ecNumber>
    </recommendedName>
    <alternativeName>
        <fullName evidence="9">Flavin transferase</fullName>
    </alternativeName>
</protein>
<evidence type="ECO:0000256" key="1">
    <source>
        <dbReference type="ARBA" id="ARBA00001946"/>
    </source>
</evidence>
<dbReference type="InterPro" id="IPR024932">
    <property type="entry name" value="ApbE"/>
</dbReference>
<dbReference type="EMBL" id="BAAAMU010000069">
    <property type="protein sequence ID" value="GAA1663636.1"/>
    <property type="molecule type" value="Genomic_DNA"/>
</dbReference>
<keyword evidence="7" id="KW-0274">FAD</keyword>
<keyword evidence="8" id="KW-0460">Magnesium</keyword>
<dbReference type="PANTHER" id="PTHR30040">
    <property type="entry name" value="THIAMINE BIOSYNTHESIS LIPOPROTEIN APBE"/>
    <property type="match status" value="1"/>
</dbReference>
<dbReference type="Pfam" id="PF02424">
    <property type="entry name" value="ApbE"/>
    <property type="match status" value="2"/>
</dbReference>
<organism evidence="11 12">
    <name type="scientific">Nonomuraea maheshkhaliensis</name>
    <dbReference type="NCBI Taxonomy" id="419590"/>
    <lineage>
        <taxon>Bacteria</taxon>
        <taxon>Bacillati</taxon>
        <taxon>Actinomycetota</taxon>
        <taxon>Actinomycetes</taxon>
        <taxon>Streptosporangiales</taxon>
        <taxon>Streptosporangiaceae</taxon>
        <taxon>Nonomuraea</taxon>
    </lineage>
</organism>
<dbReference type="Proteomes" id="UP001500064">
    <property type="component" value="Unassembled WGS sequence"/>
</dbReference>
<evidence type="ECO:0000313" key="12">
    <source>
        <dbReference type="Proteomes" id="UP001500064"/>
    </source>
</evidence>
<dbReference type="InterPro" id="IPR003374">
    <property type="entry name" value="ApbE-like_sf"/>
</dbReference>
<name>A0ABP4RZG0_9ACTN</name>
<evidence type="ECO:0000256" key="6">
    <source>
        <dbReference type="ARBA" id="ARBA00022723"/>
    </source>
</evidence>
<evidence type="ECO:0000256" key="7">
    <source>
        <dbReference type="ARBA" id="ARBA00022827"/>
    </source>
</evidence>
<dbReference type="RefSeq" id="WP_346111071.1">
    <property type="nucleotide sequence ID" value="NZ_BAAAMU010000069.1"/>
</dbReference>
<evidence type="ECO:0000256" key="8">
    <source>
        <dbReference type="ARBA" id="ARBA00022842"/>
    </source>
</evidence>
<keyword evidence="5 11" id="KW-0808">Transferase</keyword>
<accession>A0ABP4RZG0</accession>
<keyword evidence="6" id="KW-0479">Metal-binding</keyword>
<gene>
    <name evidence="11" type="ORF">GCM10009733_071630</name>
</gene>
<reference evidence="12" key="1">
    <citation type="journal article" date="2019" name="Int. J. Syst. Evol. Microbiol.">
        <title>The Global Catalogue of Microorganisms (GCM) 10K type strain sequencing project: providing services to taxonomists for standard genome sequencing and annotation.</title>
        <authorList>
            <consortium name="The Broad Institute Genomics Platform"/>
            <consortium name="The Broad Institute Genome Sequencing Center for Infectious Disease"/>
            <person name="Wu L."/>
            <person name="Ma J."/>
        </authorList>
    </citation>
    <scope>NUCLEOTIDE SEQUENCE [LARGE SCALE GENOMIC DNA]</scope>
    <source>
        <strain evidence="12">JCM 13929</strain>
    </source>
</reference>
<keyword evidence="12" id="KW-1185">Reference proteome</keyword>
<comment type="cofactor">
    <cofactor evidence="1">
        <name>Mg(2+)</name>
        <dbReference type="ChEBI" id="CHEBI:18420"/>
    </cofactor>
</comment>
<evidence type="ECO:0000256" key="4">
    <source>
        <dbReference type="ARBA" id="ARBA00022630"/>
    </source>
</evidence>
<keyword evidence="4" id="KW-0285">Flavoprotein</keyword>
<evidence type="ECO:0000256" key="9">
    <source>
        <dbReference type="ARBA" id="ARBA00031306"/>
    </source>
</evidence>
<comment type="catalytic activity">
    <reaction evidence="10">
        <text>L-threonyl-[protein] + FAD = FMN-L-threonyl-[protein] + AMP + H(+)</text>
        <dbReference type="Rhea" id="RHEA:36847"/>
        <dbReference type="Rhea" id="RHEA-COMP:11060"/>
        <dbReference type="Rhea" id="RHEA-COMP:11061"/>
        <dbReference type="ChEBI" id="CHEBI:15378"/>
        <dbReference type="ChEBI" id="CHEBI:30013"/>
        <dbReference type="ChEBI" id="CHEBI:57692"/>
        <dbReference type="ChEBI" id="CHEBI:74257"/>
        <dbReference type="ChEBI" id="CHEBI:456215"/>
        <dbReference type="EC" id="2.7.1.180"/>
    </reaction>
</comment>
<comment type="caution">
    <text evidence="11">The sequence shown here is derived from an EMBL/GenBank/DDBJ whole genome shotgun (WGS) entry which is preliminary data.</text>
</comment>
<sequence>MTRHVEQAMGTVFSFDVRHDADEAVARAIAWLHHVDEVFSTYRPDSAISRLARGEVGLTGCPPEVAHVLALCAQAEHHTGGYFTTCPGGRLDPSGLVKGWAVEEASLLLTEAGAPRHCVNGGGDIQLGPDPSPWRIAIADPLRPDTLRTVVTGHGLAIATSGNAERGPHILDPHTGRLAGELLSITLIGPRLTTVDAFATAAYAMGDDARDWIEECEDLEAFAVTTGGHTWQTTGFAAYTDLAL</sequence>
<proteinExistence type="predicted"/>
<evidence type="ECO:0000256" key="2">
    <source>
        <dbReference type="ARBA" id="ARBA00011955"/>
    </source>
</evidence>
<dbReference type="EC" id="2.7.1.180" evidence="2"/>
<dbReference type="GO" id="GO:0016740">
    <property type="term" value="F:transferase activity"/>
    <property type="evidence" value="ECO:0007669"/>
    <property type="project" value="UniProtKB-KW"/>
</dbReference>
<dbReference type="PANTHER" id="PTHR30040:SF2">
    <property type="entry name" value="FAD:PROTEIN FMN TRANSFERASE"/>
    <property type="match status" value="1"/>
</dbReference>
<evidence type="ECO:0000256" key="5">
    <source>
        <dbReference type="ARBA" id="ARBA00022679"/>
    </source>
</evidence>
<evidence type="ECO:0000313" key="11">
    <source>
        <dbReference type="EMBL" id="GAA1663636.1"/>
    </source>
</evidence>
<dbReference type="SUPFAM" id="SSF143631">
    <property type="entry name" value="ApbE-like"/>
    <property type="match status" value="1"/>
</dbReference>
<dbReference type="Gene3D" id="3.10.520.10">
    <property type="entry name" value="ApbE-like domains"/>
    <property type="match status" value="2"/>
</dbReference>